<evidence type="ECO:0000256" key="3">
    <source>
        <dbReference type="ARBA" id="ARBA00022692"/>
    </source>
</evidence>
<evidence type="ECO:0000256" key="6">
    <source>
        <dbReference type="SAM" id="Phobius"/>
    </source>
</evidence>
<feature type="transmembrane region" description="Helical" evidence="6">
    <location>
        <begin position="141"/>
        <end position="159"/>
    </location>
</feature>
<protein>
    <submittedName>
        <fullName evidence="7">Acetate uptake transporter</fullName>
    </submittedName>
</protein>
<evidence type="ECO:0000256" key="1">
    <source>
        <dbReference type="ARBA" id="ARBA00004141"/>
    </source>
</evidence>
<feature type="transmembrane region" description="Helical" evidence="6">
    <location>
        <begin position="80"/>
        <end position="99"/>
    </location>
</feature>
<evidence type="ECO:0000313" key="8">
    <source>
        <dbReference type="Proteomes" id="UP001592528"/>
    </source>
</evidence>
<keyword evidence="8" id="KW-1185">Reference proteome</keyword>
<dbReference type="InterPro" id="IPR051633">
    <property type="entry name" value="AceTr"/>
</dbReference>
<sequence length="209" mass="21984">MSEVEPQTERATPLPATASAIADPAPLGLAGFAMTTLVLSCFNAGFFNATAEAVVLPLALFYGGLGQLLAGMWEFRRGNTFGATAFSSFGAFWLAYYALVKDVAPAIASSVDFHNALGLFLLVWGIFTLYMTVAAVRVNHAVLAVFVALTLTFVVLAVGEFSGTGNITKAGGWLGLITGLLAWYTSFAGVVSSTFNRQLLPVTLPSRSV</sequence>
<proteinExistence type="inferred from homology"/>
<evidence type="ECO:0000313" key="7">
    <source>
        <dbReference type="EMBL" id="MFC1406841.1"/>
    </source>
</evidence>
<feature type="transmembrane region" description="Helical" evidence="6">
    <location>
        <begin position="53"/>
        <end position="73"/>
    </location>
</feature>
<gene>
    <name evidence="7" type="ORF">ACEZDJ_36705</name>
</gene>
<comment type="subcellular location">
    <subcellularLocation>
        <location evidence="1">Membrane</location>
        <topology evidence="1">Multi-pass membrane protein</topology>
    </subcellularLocation>
</comment>
<comment type="caution">
    <text evidence="7">The sequence shown here is derived from an EMBL/GenBank/DDBJ whole genome shotgun (WGS) entry which is preliminary data.</text>
</comment>
<dbReference type="PANTHER" id="PTHR31123:SF1">
    <property type="entry name" value="ACCUMULATION OF DYADS PROTEIN 2-RELATED"/>
    <property type="match status" value="1"/>
</dbReference>
<feature type="transmembrane region" description="Helical" evidence="6">
    <location>
        <begin position="27"/>
        <end position="47"/>
    </location>
</feature>
<reference evidence="7 8" key="1">
    <citation type="submission" date="2024-09" db="EMBL/GenBank/DDBJ databases">
        <authorList>
            <person name="Lee S.D."/>
        </authorList>
    </citation>
    <scope>NUCLEOTIDE SEQUENCE [LARGE SCALE GENOMIC DNA]</scope>
    <source>
        <strain evidence="7 8">N1-5</strain>
    </source>
</reference>
<keyword evidence="5 6" id="KW-0472">Membrane</keyword>
<keyword evidence="3 6" id="KW-0812">Transmembrane</keyword>
<dbReference type="Proteomes" id="UP001592528">
    <property type="component" value="Unassembled WGS sequence"/>
</dbReference>
<comment type="similarity">
    <text evidence="2">Belongs to the acetate uptake transporter (AceTr) (TC 2.A.96) family.</text>
</comment>
<accession>A0ABV6UZF7</accession>
<dbReference type="PANTHER" id="PTHR31123">
    <property type="entry name" value="ACCUMULATION OF DYADS PROTEIN 2-RELATED"/>
    <property type="match status" value="1"/>
</dbReference>
<evidence type="ECO:0000256" key="5">
    <source>
        <dbReference type="ARBA" id="ARBA00023136"/>
    </source>
</evidence>
<dbReference type="InterPro" id="IPR000791">
    <property type="entry name" value="Gpr1/Fun34/SatP-like"/>
</dbReference>
<dbReference type="Pfam" id="PF01184">
    <property type="entry name" value="Gpr1_Fun34_YaaH"/>
    <property type="match status" value="1"/>
</dbReference>
<dbReference type="RefSeq" id="WP_030248622.1">
    <property type="nucleotide sequence ID" value="NZ_JBHEZZ010000034.1"/>
</dbReference>
<feature type="transmembrane region" description="Helical" evidence="6">
    <location>
        <begin position="171"/>
        <end position="191"/>
    </location>
</feature>
<keyword evidence="4 6" id="KW-1133">Transmembrane helix</keyword>
<dbReference type="NCBIfam" id="NF038013">
    <property type="entry name" value="AceTr_1"/>
    <property type="match status" value="1"/>
</dbReference>
<organism evidence="7 8">
    <name type="scientific">Streptacidiphilus cavernicola</name>
    <dbReference type="NCBI Taxonomy" id="3342716"/>
    <lineage>
        <taxon>Bacteria</taxon>
        <taxon>Bacillati</taxon>
        <taxon>Actinomycetota</taxon>
        <taxon>Actinomycetes</taxon>
        <taxon>Kitasatosporales</taxon>
        <taxon>Streptomycetaceae</taxon>
        <taxon>Streptacidiphilus</taxon>
    </lineage>
</organism>
<feature type="transmembrane region" description="Helical" evidence="6">
    <location>
        <begin position="119"/>
        <end position="136"/>
    </location>
</feature>
<evidence type="ECO:0000256" key="4">
    <source>
        <dbReference type="ARBA" id="ARBA00022989"/>
    </source>
</evidence>
<name>A0ABV6UZF7_9ACTN</name>
<dbReference type="EMBL" id="JBHEZZ010000034">
    <property type="protein sequence ID" value="MFC1406841.1"/>
    <property type="molecule type" value="Genomic_DNA"/>
</dbReference>
<evidence type="ECO:0000256" key="2">
    <source>
        <dbReference type="ARBA" id="ARBA00005587"/>
    </source>
</evidence>